<organism evidence="1 2">
    <name type="scientific">Paenibacillus sabuli</name>
    <dbReference type="NCBI Taxonomy" id="2772509"/>
    <lineage>
        <taxon>Bacteria</taxon>
        <taxon>Bacillati</taxon>
        <taxon>Bacillota</taxon>
        <taxon>Bacilli</taxon>
        <taxon>Bacillales</taxon>
        <taxon>Paenibacillaceae</taxon>
        <taxon>Paenibacillus</taxon>
    </lineage>
</organism>
<accession>A0A927GU09</accession>
<dbReference type="EMBL" id="JACXIZ010000046">
    <property type="protein sequence ID" value="MBD2847861.1"/>
    <property type="molecule type" value="Genomic_DNA"/>
</dbReference>
<dbReference type="RefSeq" id="WP_190920963.1">
    <property type="nucleotide sequence ID" value="NZ_JACXIZ010000046.1"/>
</dbReference>
<keyword evidence="2" id="KW-1185">Reference proteome</keyword>
<protein>
    <submittedName>
        <fullName evidence="1">Uncharacterized protein</fullName>
    </submittedName>
</protein>
<gene>
    <name evidence="1" type="ORF">IDH44_21920</name>
</gene>
<proteinExistence type="predicted"/>
<comment type="caution">
    <text evidence="1">The sequence shown here is derived from an EMBL/GenBank/DDBJ whole genome shotgun (WGS) entry which is preliminary data.</text>
</comment>
<name>A0A927GU09_9BACL</name>
<evidence type="ECO:0000313" key="2">
    <source>
        <dbReference type="Proteomes" id="UP000621560"/>
    </source>
</evidence>
<sequence>MPDNRNLSTNHEDWFLFHFSSVKVLRPDELVAALMGQGVLRSTESGSWERLEKGLPSEAHINRLHVHEQALYACTNHGLYSLQGNDEWKETRLAIGCYQYRQLGNLALAATQYGLWSSVGGHWTKTAYASSIVYDFLYLPQFIILAMDHGLALYDRLTDAWQEYDWGVAVTSLAIYHGHVLAVTEKGQLMMGNKRGGFDSIRFGKQFIFSVVSKAGGVFLCTDRGLYRMSVLRAGQPTLISVKLGCPVTDIDMDGDNLYMATLFQGVQTMT</sequence>
<dbReference type="Proteomes" id="UP000621560">
    <property type="component" value="Unassembled WGS sequence"/>
</dbReference>
<evidence type="ECO:0000313" key="1">
    <source>
        <dbReference type="EMBL" id="MBD2847861.1"/>
    </source>
</evidence>
<reference evidence="1" key="1">
    <citation type="submission" date="2020-09" db="EMBL/GenBank/DDBJ databases">
        <title>A novel bacterium of genus Paenibacillus, isolated from South China Sea.</title>
        <authorList>
            <person name="Huang H."/>
            <person name="Mo K."/>
            <person name="Hu Y."/>
        </authorList>
    </citation>
    <scope>NUCLEOTIDE SEQUENCE</scope>
    <source>
        <strain evidence="1">IB182496</strain>
    </source>
</reference>
<dbReference type="AlphaFoldDB" id="A0A927GU09"/>